<protein>
    <submittedName>
        <fullName evidence="2">Uncharacterized protein</fullName>
    </submittedName>
</protein>
<evidence type="ECO:0000313" key="2">
    <source>
        <dbReference type="EMBL" id="CRG88034.1"/>
    </source>
</evidence>
<feature type="region of interest" description="Disordered" evidence="1">
    <location>
        <begin position="1"/>
        <end position="23"/>
    </location>
</feature>
<keyword evidence="3" id="KW-1185">Reference proteome</keyword>
<gene>
    <name evidence="2" type="ORF">PISL3812_05059</name>
</gene>
<dbReference type="OMA" id="AEYCEQC"/>
<dbReference type="EMBL" id="CVMT01000004">
    <property type="protein sequence ID" value="CRG88034.1"/>
    <property type="molecule type" value="Genomic_DNA"/>
</dbReference>
<proteinExistence type="predicted"/>
<organism evidence="2 3">
    <name type="scientific">Talaromyces islandicus</name>
    <name type="common">Penicillium islandicum</name>
    <dbReference type="NCBI Taxonomy" id="28573"/>
    <lineage>
        <taxon>Eukaryota</taxon>
        <taxon>Fungi</taxon>
        <taxon>Dikarya</taxon>
        <taxon>Ascomycota</taxon>
        <taxon>Pezizomycotina</taxon>
        <taxon>Eurotiomycetes</taxon>
        <taxon>Eurotiomycetidae</taxon>
        <taxon>Eurotiales</taxon>
        <taxon>Trichocomaceae</taxon>
        <taxon>Talaromyces</taxon>
        <taxon>Talaromyces sect. Islandici</taxon>
    </lineage>
</organism>
<dbReference type="Proteomes" id="UP000054383">
    <property type="component" value="Unassembled WGS sequence"/>
</dbReference>
<evidence type="ECO:0000256" key="1">
    <source>
        <dbReference type="SAM" id="MobiDB-lite"/>
    </source>
</evidence>
<sequence>MNSYPDQGNRRPSTNTSVRSSKYTDNGFTCPRVRCHCEAANREEQDPTDSVSLEGSQSRRRRAEYFHRPAVLGPYSGTRIWDESPYPYFHYEKLSEAEYCEQCQFCWALSRWCGRLPGSEVEKPPMSSQQNISTAGFTGTQKKIPFPNATWVREPLMVNAARVFDDNFLQREREQFVPTVFSHTLTSQSLKDLPARNITFLREERNLSLESIRPCRTLPQTPAKDCQRFRFCKDIRGARRDTWAFEEGSLVIGIHPSFVDLNQQLIQEDEFELRYGEVYIICRMFADKWALCARLRMSDTIMPVKNSDLVDHGFENIKFLPLCAVTLAANFASFDRRWSEYRMRCPYSSTFPSGGLRVTPPLRCDSLLASIEVAACNFGSLHVPWIVFHLCKPRIPLPPKTEYVPYHPPKGGIGRLIDNTINGRNTLGRMWRTIVPCEASQSRSPSDNPEIYLEKELDLLEDDISSVYEPDPTHEEQLSSFNIRSPMKKRKSIRQLFFGSRRYK</sequence>
<dbReference type="OrthoDB" id="4526763at2759"/>
<dbReference type="AlphaFoldDB" id="A0A0U1LXE3"/>
<reference evidence="2 3" key="1">
    <citation type="submission" date="2015-04" db="EMBL/GenBank/DDBJ databases">
        <authorList>
            <person name="Syromyatnikov M.Y."/>
            <person name="Popov V.N."/>
        </authorList>
    </citation>
    <scope>NUCLEOTIDE SEQUENCE [LARGE SCALE GENOMIC DNA]</scope>
    <source>
        <strain evidence="2">WF-38-12</strain>
    </source>
</reference>
<name>A0A0U1LXE3_TALIS</name>
<accession>A0A0U1LXE3</accession>
<evidence type="ECO:0000313" key="3">
    <source>
        <dbReference type="Proteomes" id="UP000054383"/>
    </source>
</evidence>
<feature type="region of interest" description="Disordered" evidence="1">
    <location>
        <begin position="468"/>
        <end position="489"/>
    </location>
</feature>